<dbReference type="SUPFAM" id="SSF52499">
    <property type="entry name" value="Isochorismatase-like hydrolases"/>
    <property type="match status" value="1"/>
</dbReference>
<dbReference type="InterPro" id="IPR050272">
    <property type="entry name" value="Isochorismatase-like_hydrls"/>
</dbReference>
<comment type="caution">
    <text evidence="3">The sequence shown here is derived from an EMBL/GenBank/DDBJ whole genome shotgun (WGS) entry which is preliminary data.</text>
</comment>
<name>A0A2A9EPR6_9MICO</name>
<dbReference type="PANTHER" id="PTHR43540">
    <property type="entry name" value="PEROXYUREIDOACRYLATE/UREIDOACRYLATE AMIDOHYDROLASE-RELATED"/>
    <property type="match status" value="1"/>
</dbReference>
<keyword evidence="4" id="KW-1185">Reference proteome</keyword>
<gene>
    <name evidence="3" type="ORF">ATJ97_2720</name>
</gene>
<dbReference type="AlphaFoldDB" id="A0A2A9EPR6"/>
<keyword evidence="1" id="KW-0378">Hydrolase</keyword>
<evidence type="ECO:0000313" key="4">
    <source>
        <dbReference type="Proteomes" id="UP000222106"/>
    </source>
</evidence>
<dbReference type="Proteomes" id="UP000222106">
    <property type="component" value="Unassembled WGS sequence"/>
</dbReference>
<proteinExistence type="predicted"/>
<dbReference type="Pfam" id="PF00857">
    <property type="entry name" value="Isochorismatase"/>
    <property type="match status" value="1"/>
</dbReference>
<organism evidence="3 4">
    <name type="scientific">Georgenia soli</name>
    <dbReference type="NCBI Taxonomy" id="638953"/>
    <lineage>
        <taxon>Bacteria</taxon>
        <taxon>Bacillati</taxon>
        <taxon>Actinomycetota</taxon>
        <taxon>Actinomycetes</taxon>
        <taxon>Micrococcales</taxon>
        <taxon>Bogoriellaceae</taxon>
        <taxon>Georgenia</taxon>
    </lineage>
</organism>
<dbReference type="InterPro" id="IPR000868">
    <property type="entry name" value="Isochorismatase-like_dom"/>
</dbReference>
<dbReference type="PANTHER" id="PTHR43540:SF6">
    <property type="entry name" value="ISOCHORISMATASE-LIKE DOMAIN-CONTAINING PROTEIN"/>
    <property type="match status" value="1"/>
</dbReference>
<dbReference type="OrthoDB" id="4426059at2"/>
<sequence>MTADDADAPWLVVIDPQRIFAEPPSPWAAPDFDAIVEPVRRLAEVHPGRVVVTRFVAPQRPTGSWEPYYREWSFAQVPDGDPLYEVVPTLRDLPAAVVTEPTFGKWTPALRALTGPTPHLRLTGAATDCCVLSTALAAADGGAQVDVVADACAGSSEDNHRRALGAMALYAPQITVVTSADVLA</sequence>
<evidence type="ECO:0000313" key="3">
    <source>
        <dbReference type="EMBL" id="PFG40199.1"/>
    </source>
</evidence>
<evidence type="ECO:0000256" key="1">
    <source>
        <dbReference type="ARBA" id="ARBA00022801"/>
    </source>
</evidence>
<dbReference type="RefSeq" id="WP_098485460.1">
    <property type="nucleotide sequence ID" value="NZ_PDJI01000004.1"/>
</dbReference>
<dbReference type="Gene3D" id="3.40.50.850">
    <property type="entry name" value="Isochorismatase-like"/>
    <property type="match status" value="1"/>
</dbReference>
<dbReference type="EMBL" id="PDJI01000004">
    <property type="protein sequence ID" value="PFG40199.1"/>
    <property type="molecule type" value="Genomic_DNA"/>
</dbReference>
<reference evidence="3 4" key="1">
    <citation type="submission" date="2017-10" db="EMBL/GenBank/DDBJ databases">
        <title>Sequencing the genomes of 1000 actinobacteria strains.</title>
        <authorList>
            <person name="Klenk H.-P."/>
        </authorList>
    </citation>
    <scope>NUCLEOTIDE SEQUENCE [LARGE SCALE GENOMIC DNA]</scope>
    <source>
        <strain evidence="3 4">DSM 21838</strain>
    </source>
</reference>
<dbReference type="CDD" id="cd00431">
    <property type="entry name" value="cysteine_hydrolases"/>
    <property type="match status" value="1"/>
</dbReference>
<feature type="domain" description="Isochorismatase-like" evidence="2">
    <location>
        <begin position="10"/>
        <end position="175"/>
    </location>
</feature>
<dbReference type="InterPro" id="IPR036380">
    <property type="entry name" value="Isochorismatase-like_sf"/>
</dbReference>
<accession>A0A2A9EPR6</accession>
<protein>
    <submittedName>
        <fullName evidence="3">Nicotinamidase-related amidase</fullName>
    </submittedName>
</protein>
<dbReference type="GO" id="GO:0016787">
    <property type="term" value="F:hydrolase activity"/>
    <property type="evidence" value="ECO:0007669"/>
    <property type="project" value="UniProtKB-KW"/>
</dbReference>
<evidence type="ECO:0000259" key="2">
    <source>
        <dbReference type="Pfam" id="PF00857"/>
    </source>
</evidence>